<dbReference type="EMBL" id="VFOQ01000001">
    <property type="protein sequence ID" value="TQL58961.1"/>
    <property type="molecule type" value="Genomic_DNA"/>
</dbReference>
<comment type="caution">
    <text evidence="2">The sequence shown here is derived from an EMBL/GenBank/DDBJ whole genome shotgun (WGS) entry which is preliminary data.</text>
</comment>
<sequence length="103" mass="10663">MTPGPEVSERAKTQGTRALLVVGVIAAVLGAAWWGFDADPRQGKVILVLGVAAVTAGRVLSGRLSSSGQRALLVIVAVLAVLTLLGAVHLVQVVNYQRASHNQ</sequence>
<name>A0A542ZF76_9MICO</name>
<accession>A0A542ZF76</accession>
<reference evidence="2 3" key="1">
    <citation type="submission" date="2019-06" db="EMBL/GenBank/DDBJ databases">
        <title>Sequencing the genomes of 1000 actinobacteria strains.</title>
        <authorList>
            <person name="Klenk H.-P."/>
        </authorList>
    </citation>
    <scope>NUCLEOTIDE SEQUENCE [LARGE SCALE GENOMIC DNA]</scope>
    <source>
        <strain evidence="2 3">DSM 18082</strain>
    </source>
</reference>
<dbReference type="AlphaFoldDB" id="A0A542ZF76"/>
<keyword evidence="1" id="KW-0472">Membrane</keyword>
<evidence type="ECO:0000313" key="2">
    <source>
        <dbReference type="EMBL" id="TQL58961.1"/>
    </source>
</evidence>
<dbReference type="Proteomes" id="UP000319514">
    <property type="component" value="Unassembled WGS sequence"/>
</dbReference>
<proteinExistence type="predicted"/>
<dbReference type="RefSeq" id="WP_141787040.1">
    <property type="nucleotide sequence ID" value="NZ_BAAAKX010000003.1"/>
</dbReference>
<keyword evidence="1" id="KW-0812">Transmembrane</keyword>
<feature type="transmembrane region" description="Helical" evidence="1">
    <location>
        <begin position="72"/>
        <end position="94"/>
    </location>
</feature>
<keyword evidence="3" id="KW-1185">Reference proteome</keyword>
<gene>
    <name evidence="2" type="ORF">FB474_0304</name>
</gene>
<feature type="transmembrane region" description="Helical" evidence="1">
    <location>
        <begin position="42"/>
        <end position="60"/>
    </location>
</feature>
<keyword evidence="1" id="KW-1133">Transmembrane helix</keyword>
<evidence type="ECO:0000313" key="3">
    <source>
        <dbReference type="Proteomes" id="UP000319514"/>
    </source>
</evidence>
<feature type="transmembrane region" description="Helical" evidence="1">
    <location>
        <begin position="18"/>
        <end position="36"/>
    </location>
</feature>
<protein>
    <submittedName>
        <fullName evidence="2">Uncharacterized protein</fullName>
    </submittedName>
</protein>
<evidence type="ECO:0000256" key="1">
    <source>
        <dbReference type="SAM" id="Phobius"/>
    </source>
</evidence>
<organism evidence="2 3">
    <name type="scientific">Oryzihumus leptocrescens</name>
    <dbReference type="NCBI Taxonomy" id="297536"/>
    <lineage>
        <taxon>Bacteria</taxon>
        <taxon>Bacillati</taxon>
        <taxon>Actinomycetota</taxon>
        <taxon>Actinomycetes</taxon>
        <taxon>Micrococcales</taxon>
        <taxon>Intrasporangiaceae</taxon>
        <taxon>Oryzihumus</taxon>
    </lineage>
</organism>